<dbReference type="STRING" id="1291734.FD02_GL000192"/>
<dbReference type="Proteomes" id="UP000051804">
    <property type="component" value="Unassembled WGS sequence"/>
</dbReference>
<dbReference type="OrthoDB" id="9795626at2"/>
<comment type="subunit">
    <text evidence="2">Heterodimer of SbcC and SbcD.</text>
</comment>
<dbReference type="InterPro" id="IPR027417">
    <property type="entry name" value="P-loop_NTPase"/>
</dbReference>
<dbReference type="GO" id="GO:0006302">
    <property type="term" value="P:double-strand break repair"/>
    <property type="evidence" value="ECO:0007669"/>
    <property type="project" value="InterPro"/>
</dbReference>
<evidence type="ECO:0000256" key="2">
    <source>
        <dbReference type="ARBA" id="ARBA00011322"/>
    </source>
</evidence>
<dbReference type="Gene3D" id="3.40.50.300">
    <property type="entry name" value="P-loop containing nucleotide triphosphate hydrolases"/>
    <property type="match status" value="2"/>
</dbReference>
<dbReference type="Pfam" id="PF13476">
    <property type="entry name" value="AAA_23"/>
    <property type="match status" value="1"/>
</dbReference>
<proteinExistence type="inferred from homology"/>
<dbReference type="AlphaFoldDB" id="A0A0R1JI20"/>
<evidence type="ECO:0000256" key="1">
    <source>
        <dbReference type="ARBA" id="ARBA00006930"/>
    </source>
</evidence>
<evidence type="ECO:0000256" key="4">
    <source>
        <dbReference type="SAM" id="Coils"/>
    </source>
</evidence>
<evidence type="ECO:0000313" key="7">
    <source>
        <dbReference type="Proteomes" id="UP000051804"/>
    </source>
</evidence>
<feature type="coiled-coil region" evidence="4">
    <location>
        <begin position="274"/>
        <end position="301"/>
    </location>
</feature>
<name>A0A0R1JI20_9LACO</name>
<evidence type="ECO:0000256" key="3">
    <source>
        <dbReference type="ARBA" id="ARBA00013368"/>
    </source>
</evidence>
<keyword evidence="4" id="KW-0175">Coiled coil</keyword>
<dbReference type="RefSeq" id="WP_056951666.1">
    <property type="nucleotide sequence ID" value="NZ_AZDJ01000030.1"/>
</dbReference>
<sequence>MRLLTLHMENFGPYRDAAVDFTAFDRASVFLISGNTGSGKTTIFDAMVYALYGQTTGGERSGEEMRSKFAAPDAPTRVTLTFTHAGKDYRITREPRQLLAKKSGTGLTNRPASVALNVAIDGHETAEWTKERDVRPRIQDLLHLDADQFRQMVLLPQGQFRQFLDASSDDKAALLRHLFNTGLYGRWQDALRQRAKAASAKTAAQAAELTATIAQFDWGEREAPESTLTADALAAMQAAVATQDQAATTAEAAATAAAQQRDQAQAAQTAGETLAAAFTDRAQAQRQLDDLQHQATAMADTTQRVTQLRWVQAHRDAAAGVTAAQARQADWQARLTAATAAKQPAVAALAEAQQQVAATQAQAPQLDAAKQQLAELGQVKETLTAVAKLKAAAAQAAATLTTAQEAEAAAQSKQAALATKLAANQQAQVDLQAASHAAAYTAADRQLAAITPLAEQQAAGSRQVTQLTADAAAAAAAETTAHQAASAAEQAYTTLHDASLQDQIAGLVAQLSPGQPCPVCGSLEHPAPHQAVATQSVSAAALQAADDARQRTAKAAAAAVQKRAGLAAQLDAATAAQATATSALSAALAAAKVSDVATLKAQVATLKATVAAETKQAKQLTAAAETLATERQAASAAVATAADQRMAADHAATAAQTAYTTKQASLPATLPDLAAAEASEHDLTAKIHQLTTAQDAAAAALTAAQTQVTTVAADWRHAKTELAAATTAAAAVQAKFEAELTAFFGTADSASFTELQAHLGELPDLAAQVTVYNEAVAAAKALLAKATATIGAAGAPDLPALQAAAAQAAEAATAALKAAVAARDRVLRNQDLVAKVTKLAAQNQAALAEAAAITNLAAVLAGDNPEKLSLERYVLRAYLDSVLSVANPRLHQLTGGRYQFSLHQEKGSHKNDTGLEIDVYDDQVGATRSVHTLSGGESFIAALCLALALGTVIQRESGGITIDALFVDEGFGSLDTASLNAALQALETIDGDRMIGIISHVSELRDGIADQLRVSTTGAGDSTLTVVHRGA</sequence>
<dbReference type="EMBL" id="AZDJ01000030">
    <property type="protein sequence ID" value="KRK71008.1"/>
    <property type="molecule type" value="Genomic_DNA"/>
</dbReference>
<feature type="coiled-coil region" evidence="4">
    <location>
        <begin position="349"/>
        <end position="386"/>
    </location>
</feature>
<dbReference type="PANTHER" id="PTHR32114">
    <property type="entry name" value="ABC TRANSPORTER ABCH.3"/>
    <property type="match status" value="1"/>
</dbReference>
<gene>
    <name evidence="6" type="ORF">FD02_GL000192</name>
</gene>
<comment type="similarity">
    <text evidence="1">Belongs to the SMC family. SbcC subfamily.</text>
</comment>
<dbReference type="GO" id="GO:0016887">
    <property type="term" value="F:ATP hydrolysis activity"/>
    <property type="evidence" value="ECO:0007669"/>
    <property type="project" value="InterPro"/>
</dbReference>
<comment type="caution">
    <text evidence="6">The sequence shown here is derived from an EMBL/GenBank/DDBJ whole genome shotgun (WGS) entry which is preliminary data.</text>
</comment>
<reference evidence="6 7" key="1">
    <citation type="journal article" date="2015" name="Genome Announc.">
        <title>Expanding the biotechnology potential of lactobacilli through comparative genomics of 213 strains and associated genera.</title>
        <authorList>
            <person name="Sun Z."/>
            <person name="Harris H.M."/>
            <person name="McCann A."/>
            <person name="Guo C."/>
            <person name="Argimon S."/>
            <person name="Zhang W."/>
            <person name="Yang X."/>
            <person name="Jeffery I.B."/>
            <person name="Cooney J.C."/>
            <person name="Kagawa T.F."/>
            <person name="Liu W."/>
            <person name="Song Y."/>
            <person name="Salvetti E."/>
            <person name="Wrobel A."/>
            <person name="Rasinkangas P."/>
            <person name="Parkhill J."/>
            <person name="Rea M.C."/>
            <person name="O'Sullivan O."/>
            <person name="Ritari J."/>
            <person name="Douillard F.P."/>
            <person name="Paul Ross R."/>
            <person name="Yang R."/>
            <person name="Briner A.E."/>
            <person name="Felis G.E."/>
            <person name="de Vos W.M."/>
            <person name="Barrangou R."/>
            <person name="Klaenhammer T.R."/>
            <person name="Caufield P.W."/>
            <person name="Cui Y."/>
            <person name="Zhang H."/>
            <person name="O'Toole P.W."/>
        </authorList>
    </citation>
    <scope>NUCLEOTIDE SEQUENCE [LARGE SCALE GENOMIC DNA]</scope>
    <source>
        <strain evidence="6 7">JCM 17158</strain>
    </source>
</reference>
<dbReference type="SUPFAM" id="SSF52540">
    <property type="entry name" value="P-loop containing nucleoside triphosphate hydrolases"/>
    <property type="match status" value="1"/>
</dbReference>
<protein>
    <recommendedName>
        <fullName evidence="3">Nuclease SbcCD subunit C</fullName>
    </recommendedName>
</protein>
<dbReference type="InterPro" id="IPR038729">
    <property type="entry name" value="Rad50/SbcC_AAA"/>
</dbReference>
<accession>A0A0R1JI20</accession>
<evidence type="ECO:0000259" key="5">
    <source>
        <dbReference type="Pfam" id="PF13476"/>
    </source>
</evidence>
<dbReference type="PATRIC" id="fig|1291734.4.peg.200"/>
<evidence type="ECO:0000313" key="6">
    <source>
        <dbReference type="EMBL" id="KRK71008.1"/>
    </source>
</evidence>
<dbReference type="PANTHER" id="PTHR32114:SF2">
    <property type="entry name" value="ABC TRANSPORTER ABCH.3"/>
    <property type="match status" value="1"/>
</dbReference>
<keyword evidence="7" id="KW-1185">Reference proteome</keyword>
<organism evidence="6 7">
    <name type="scientific">Lacticaseibacillus nasuensis JCM 17158</name>
    <dbReference type="NCBI Taxonomy" id="1291734"/>
    <lineage>
        <taxon>Bacteria</taxon>
        <taxon>Bacillati</taxon>
        <taxon>Bacillota</taxon>
        <taxon>Bacilli</taxon>
        <taxon>Lactobacillales</taxon>
        <taxon>Lactobacillaceae</taxon>
        <taxon>Lacticaseibacillus</taxon>
    </lineage>
</organism>
<feature type="domain" description="Rad50/SbcC-type AAA" evidence="5">
    <location>
        <begin position="6"/>
        <end position="180"/>
    </location>
</feature>